<name>A0A540WXL6_9BACT</name>
<organism evidence="1 2">
    <name type="scientific">Myxococcus llanfairpwllgwyngyllgogerychwyrndrobwllllantysiliogogogochensis</name>
    <dbReference type="NCBI Taxonomy" id="2590453"/>
    <lineage>
        <taxon>Bacteria</taxon>
        <taxon>Pseudomonadati</taxon>
        <taxon>Myxococcota</taxon>
        <taxon>Myxococcia</taxon>
        <taxon>Myxococcales</taxon>
        <taxon>Cystobacterineae</taxon>
        <taxon>Myxococcaceae</taxon>
        <taxon>Myxococcus</taxon>
    </lineage>
</organism>
<proteinExistence type="predicted"/>
<sequence>MTPKHVERELALYLEGAGLSLSTTSSPPTLFWGQVPTTTPDLMVAVRDTGGEQSLYLGTRRGLVAADVQVVVRGLSNRVAATRELAVACWSALHLARVQGYVDVRCEGAGPVAQPQDGSGRPRYSFNVAASYVA</sequence>
<evidence type="ECO:0000313" key="2">
    <source>
        <dbReference type="Proteomes" id="UP000315369"/>
    </source>
</evidence>
<dbReference type="Proteomes" id="UP000315369">
    <property type="component" value="Unassembled WGS sequence"/>
</dbReference>
<dbReference type="OrthoDB" id="5524426at2"/>
<evidence type="ECO:0008006" key="3">
    <source>
        <dbReference type="Google" id="ProtNLM"/>
    </source>
</evidence>
<dbReference type="EMBL" id="VIFM01000089">
    <property type="protein sequence ID" value="TQF13748.1"/>
    <property type="molecule type" value="Genomic_DNA"/>
</dbReference>
<protein>
    <recommendedName>
        <fullName evidence="3">DUF3168 domain-containing protein</fullName>
    </recommendedName>
</protein>
<keyword evidence="2" id="KW-1185">Reference proteome</keyword>
<comment type="caution">
    <text evidence="1">The sequence shown here is derived from an EMBL/GenBank/DDBJ whole genome shotgun (WGS) entry which is preliminary data.</text>
</comment>
<evidence type="ECO:0000313" key="1">
    <source>
        <dbReference type="EMBL" id="TQF13748.1"/>
    </source>
</evidence>
<gene>
    <name evidence="1" type="ORF">FJV41_22135</name>
</gene>
<reference evidence="1 2" key="1">
    <citation type="submission" date="2019-06" db="EMBL/GenBank/DDBJ databases">
        <authorList>
            <person name="Livingstone P."/>
            <person name="Whitworth D."/>
        </authorList>
    </citation>
    <scope>NUCLEOTIDE SEQUENCE [LARGE SCALE GENOMIC DNA]</scope>
    <source>
        <strain evidence="1 2">AM401</strain>
    </source>
</reference>
<accession>A0A540WXL6</accession>
<dbReference type="RefSeq" id="WP_141644520.1">
    <property type="nucleotide sequence ID" value="NZ_VIFM01000089.1"/>
</dbReference>
<dbReference type="AlphaFoldDB" id="A0A540WXL6"/>